<dbReference type="Pfam" id="PF02826">
    <property type="entry name" value="2-Hacid_dh_C"/>
    <property type="match status" value="1"/>
</dbReference>
<gene>
    <name evidence="7" type="ORF">G0P99_04455</name>
</gene>
<keyword evidence="3" id="KW-0520">NAD</keyword>
<dbReference type="Pfam" id="PF00389">
    <property type="entry name" value="2-Hacid_dh"/>
    <property type="match status" value="1"/>
</dbReference>
<dbReference type="InterPro" id="IPR050223">
    <property type="entry name" value="D-isomer_2-hydroxyacid_DH"/>
</dbReference>
<dbReference type="GO" id="GO:0016618">
    <property type="term" value="F:hydroxypyruvate reductase [NAD(P)H] activity"/>
    <property type="evidence" value="ECO:0007669"/>
    <property type="project" value="TreeGrafter"/>
</dbReference>
<evidence type="ECO:0000259" key="6">
    <source>
        <dbReference type="Pfam" id="PF02826"/>
    </source>
</evidence>
<proteinExistence type="inferred from homology"/>
<evidence type="ECO:0000313" key="7">
    <source>
        <dbReference type="EMBL" id="NDW44198.1"/>
    </source>
</evidence>
<reference evidence="7" key="1">
    <citation type="submission" date="2020-02" db="EMBL/GenBank/DDBJ databases">
        <title>Delineation of the pyrene-degrading pathway in Roseobacter clade bacteria by genomic analysis.</title>
        <authorList>
            <person name="Zhou H."/>
            <person name="Wang H."/>
        </authorList>
    </citation>
    <scope>NUCLEOTIDE SEQUENCE</scope>
    <source>
        <strain evidence="7">PrR005</strain>
    </source>
</reference>
<dbReference type="FunFam" id="3.40.50.720:FF:000203">
    <property type="entry name" value="D-3-phosphoglycerate dehydrogenase (SerA)"/>
    <property type="match status" value="1"/>
</dbReference>
<evidence type="ECO:0000256" key="1">
    <source>
        <dbReference type="ARBA" id="ARBA00005854"/>
    </source>
</evidence>
<dbReference type="GO" id="GO:0030267">
    <property type="term" value="F:glyoxylate reductase (NADPH) activity"/>
    <property type="evidence" value="ECO:0007669"/>
    <property type="project" value="TreeGrafter"/>
</dbReference>
<dbReference type="InterPro" id="IPR029753">
    <property type="entry name" value="D-isomer_DH_CS"/>
</dbReference>
<dbReference type="InterPro" id="IPR036291">
    <property type="entry name" value="NAD(P)-bd_dom_sf"/>
</dbReference>
<evidence type="ECO:0000256" key="4">
    <source>
        <dbReference type="RuleBase" id="RU003719"/>
    </source>
</evidence>
<organism evidence="7">
    <name type="scientific">Ruegeria sp. PrR005</name>
    <dbReference type="NCBI Taxonomy" id="2706882"/>
    <lineage>
        <taxon>Bacteria</taxon>
        <taxon>Pseudomonadati</taxon>
        <taxon>Pseudomonadota</taxon>
        <taxon>Alphaproteobacteria</taxon>
        <taxon>Rhodobacterales</taxon>
        <taxon>Roseobacteraceae</taxon>
        <taxon>Ruegeria</taxon>
    </lineage>
</organism>
<dbReference type="SUPFAM" id="SSF52283">
    <property type="entry name" value="Formate/glycerate dehydrogenase catalytic domain-like"/>
    <property type="match status" value="1"/>
</dbReference>
<protein>
    <submittedName>
        <fullName evidence="7">D-glycerate dehydrogenase</fullName>
    </submittedName>
</protein>
<dbReference type="GO" id="GO:0005829">
    <property type="term" value="C:cytosol"/>
    <property type="evidence" value="ECO:0007669"/>
    <property type="project" value="TreeGrafter"/>
</dbReference>
<dbReference type="PANTHER" id="PTHR10996:SF283">
    <property type="entry name" value="GLYOXYLATE_HYDROXYPYRUVATE REDUCTASE B"/>
    <property type="match status" value="1"/>
</dbReference>
<dbReference type="AlphaFoldDB" id="A0A6B2NLH7"/>
<evidence type="ECO:0000256" key="3">
    <source>
        <dbReference type="ARBA" id="ARBA00023027"/>
    </source>
</evidence>
<dbReference type="RefSeq" id="WP_164128114.1">
    <property type="nucleotide sequence ID" value="NZ_JAAGOX010000006.1"/>
</dbReference>
<accession>A0A6B2NLH7</accession>
<dbReference type="CDD" id="cd05301">
    <property type="entry name" value="GDH"/>
    <property type="match status" value="1"/>
</dbReference>
<dbReference type="Gene3D" id="3.40.50.720">
    <property type="entry name" value="NAD(P)-binding Rossmann-like Domain"/>
    <property type="match status" value="2"/>
</dbReference>
<name>A0A6B2NLH7_9RHOB</name>
<dbReference type="PROSITE" id="PS00671">
    <property type="entry name" value="D_2_HYDROXYACID_DH_3"/>
    <property type="match status" value="1"/>
</dbReference>
<dbReference type="InterPro" id="IPR006140">
    <property type="entry name" value="D-isomer_DH_NAD-bd"/>
</dbReference>
<keyword evidence="2 4" id="KW-0560">Oxidoreductase</keyword>
<dbReference type="SUPFAM" id="SSF51735">
    <property type="entry name" value="NAD(P)-binding Rossmann-fold domains"/>
    <property type="match status" value="1"/>
</dbReference>
<dbReference type="InterPro" id="IPR006139">
    <property type="entry name" value="D-isomer_2_OHA_DH_cat_dom"/>
</dbReference>
<feature type="domain" description="D-isomer specific 2-hydroxyacid dehydrogenase NAD-binding" evidence="6">
    <location>
        <begin position="101"/>
        <end position="279"/>
    </location>
</feature>
<dbReference type="PANTHER" id="PTHR10996">
    <property type="entry name" value="2-HYDROXYACID DEHYDROGENASE-RELATED"/>
    <property type="match status" value="1"/>
</dbReference>
<sequence>MTRIVTLARALPLPRIEVNGQVIEFKPVSDVAEIPAGTQVHCTTSLDRLSAKDIASLPDSVGLIANIGVGVDNIDLCAASERGILVSNTPVVTEDTADLAFALILAGSRRVGEGERFLRSGSWAATSTSPPLGMRVHGKTLGLVGFGAIAQAVARRAKGFGMPVRYWNRTSRPEVGRAVGATQVETLAELFATCDIVSVHTALTPQTKNLIGAAELAAARPNAVLVNTSRGGIVDEAALCDALENGPLAAAGLDVFEGEPNIYPRLLERENVVLTPHIGSATGECRADMVRRLLANLVSFFETGRPSDPVETA</sequence>
<dbReference type="GO" id="GO:0051287">
    <property type="term" value="F:NAD binding"/>
    <property type="evidence" value="ECO:0007669"/>
    <property type="project" value="InterPro"/>
</dbReference>
<feature type="domain" description="D-isomer specific 2-hydroxyacid dehydrogenase catalytic" evidence="5">
    <location>
        <begin position="21"/>
        <end position="310"/>
    </location>
</feature>
<comment type="similarity">
    <text evidence="1 4">Belongs to the D-isomer specific 2-hydroxyacid dehydrogenase family.</text>
</comment>
<comment type="caution">
    <text evidence="7">The sequence shown here is derived from an EMBL/GenBank/DDBJ whole genome shotgun (WGS) entry which is preliminary data.</text>
</comment>
<evidence type="ECO:0000259" key="5">
    <source>
        <dbReference type="Pfam" id="PF00389"/>
    </source>
</evidence>
<evidence type="ECO:0000256" key="2">
    <source>
        <dbReference type="ARBA" id="ARBA00023002"/>
    </source>
</evidence>
<dbReference type="EMBL" id="JAAGOX010000006">
    <property type="protein sequence ID" value="NDW44198.1"/>
    <property type="molecule type" value="Genomic_DNA"/>
</dbReference>